<gene>
    <name evidence="2" type="ORF">CYCCA115_LOCUS22454</name>
</gene>
<organism evidence="2 3">
    <name type="scientific">Cylindrotheca closterium</name>
    <dbReference type="NCBI Taxonomy" id="2856"/>
    <lineage>
        <taxon>Eukaryota</taxon>
        <taxon>Sar</taxon>
        <taxon>Stramenopiles</taxon>
        <taxon>Ochrophyta</taxon>
        <taxon>Bacillariophyta</taxon>
        <taxon>Bacillariophyceae</taxon>
        <taxon>Bacillariophycidae</taxon>
        <taxon>Bacillariales</taxon>
        <taxon>Bacillariaceae</taxon>
        <taxon>Cylindrotheca</taxon>
    </lineage>
</organism>
<accession>A0AAD2JNK5</accession>
<dbReference type="Pfam" id="PF13649">
    <property type="entry name" value="Methyltransf_25"/>
    <property type="match status" value="1"/>
</dbReference>
<dbReference type="EMBL" id="CAKOGP040002313">
    <property type="protein sequence ID" value="CAJ1966869.1"/>
    <property type="molecule type" value="Genomic_DNA"/>
</dbReference>
<dbReference type="Proteomes" id="UP001295423">
    <property type="component" value="Unassembled WGS sequence"/>
</dbReference>
<proteinExistence type="predicted"/>
<keyword evidence="3" id="KW-1185">Reference proteome</keyword>
<feature type="domain" description="Methyltransferase" evidence="1">
    <location>
        <begin position="59"/>
        <end position="146"/>
    </location>
</feature>
<dbReference type="Gene3D" id="3.40.50.150">
    <property type="entry name" value="Vaccinia Virus protein VP39"/>
    <property type="match status" value="1"/>
</dbReference>
<dbReference type="CDD" id="cd02440">
    <property type="entry name" value="AdoMet_MTases"/>
    <property type="match status" value="1"/>
</dbReference>
<dbReference type="SUPFAM" id="SSF53335">
    <property type="entry name" value="S-adenosyl-L-methionine-dependent methyltransferases"/>
    <property type="match status" value="1"/>
</dbReference>
<dbReference type="AlphaFoldDB" id="A0AAD2JNK5"/>
<comment type="caution">
    <text evidence="2">The sequence shown here is derived from an EMBL/GenBank/DDBJ whole genome shotgun (WGS) entry which is preliminary data.</text>
</comment>
<dbReference type="InterPro" id="IPR041698">
    <property type="entry name" value="Methyltransf_25"/>
</dbReference>
<evidence type="ECO:0000313" key="2">
    <source>
        <dbReference type="EMBL" id="CAJ1966869.1"/>
    </source>
</evidence>
<evidence type="ECO:0000259" key="1">
    <source>
        <dbReference type="Pfam" id="PF13649"/>
    </source>
</evidence>
<evidence type="ECO:0000313" key="3">
    <source>
        <dbReference type="Proteomes" id="UP001295423"/>
    </source>
</evidence>
<dbReference type="InterPro" id="IPR029063">
    <property type="entry name" value="SAM-dependent_MTases_sf"/>
</dbReference>
<reference evidence="2" key="1">
    <citation type="submission" date="2023-08" db="EMBL/GenBank/DDBJ databases">
        <authorList>
            <person name="Audoor S."/>
            <person name="Bilcke G."/>
        </authorList>
    </citation>
    <scope>NUCLEOTIDE SEQUENCE</scope>
</reference>
<sequence length="237" mass="26552">MTSTEVQTQTNAIISKIFSPFYDMLAYFRSKVYDTLILHMTTKWYEVVLSQLPENSTLLDVGVGTAGALINCSAIVKNRGLKIVGVDYDKDYVIQAQVALEKAGLQDSVQVFHKSVYDLNKDTDGVFDAVYFSGSFTLLPDPIEALRVVIPLTKFKIYVTQTYQRKSPPLLGYIKPLLKYLTTIDFGQLTYEADIAEFFTNKVPKECSLTLESHEIIKGSLDTSLQAAYLTILDVSK</sequence>
<protein>
    <recommendedName>
        <fullName evidence="1">Methyltransferase domain-containing protein</fullName>
    </recommendedName>
</protein>
<name>A0AAD2JNK5_9STRA</name>